<dbReference type="SFLD" id="SFLDG01386">
    <property type="entry name" value="main_SPASM_domain-containing"/>
    <property type="match status" value="1"/>
</dbReference>
<accession>A0A1I6QSG2</accession>
<keyword evidence="4 11" id="KW-0547">Nucleotide-binding</keyword>
<organism evidence="13 14">
    <name type="scientific">Halostagnicola kamekurae</name>
    <dbReference type="NCBI Taxonomy" id="619731"/>
    <lineage>
        <taxon>Archaea</taxon>
        <taxon>Methanobacteriati</taxon>
        <taxon>Methanobacteriota</taxon>
        <taxon>Stenosarchaea group</taxon>
        <taxon>Halobacteria</taxon>
        <taxon>Halobacteriales</taxon>
        <taxon>Natrialbaceae</taxon>
        <taxon>Halostagnicola</taxon>
    </lineage>
</organism>
<dbReference type="OrthoDB" id="6925at2157"/>
<feature type="binding site" evidence="11">
    <location>
        <position position="96"/>
    </location>
    <ligand>
        <name>GTP</name>
        <dbReference type="ChEBI" id="CHEBI:37565"/>
    </ligand>
</feature>
<feature type="binding site" evidence="11">
    <location>
        <position position="157"/>
    </location>
    <ligand>
        <name>GTP</name>
        <dbReference type="ChEBI" id="CHEBI:37565"/>
    </ligand>
</feature>
<dbReference type="EMBL" id="FOZS01000001">
    <property type="protein sequence ID" value="SFS55252.1"/>
    <property type="molecule type" value="Genomic_DNA"/>
</dbReference>
<feature type="binding site" evidence="11">
    <location>
        <position position="68"/>
    </location>
    <ligand>
        <name>GTP</name>
        <dbReference type="ChEBI" id="CHEBI:37565"/>
    </ligand>
</feature>
<dbReference type="PANTHER" id="PTHR22960">
    <property type="entry name" value="MOLYBDOPTERIN COFACTOR SYNTHESIS PROTEIN A"/>
    <property type="match status" value="1"/>
</dbReference>
<evidence type="ECO:0000259" key="12">
    <source>
        <dbReference type="PROSITE" id="PS51918"/>
    </source>
</evidence>
<dbReference type="GO" id="GO:0006777">
    <property type="term" value="P:Mo-molybdopterin cofactor biosynthetic process"/>
    <property type="evidence" value="ECO:0007669"/>
    <property type="project" value="UniProtKB-UniRule"/>
</dbReference>
<keyword evidence="14" id="KW-1185">Reference proteome</keyword>
<evidence type="ECO:0000256" key="3">
    <source>
        <dbReference type="ARBA" id="ARBA00022723"/>
    </source>
</evidence>
<comment type="similarity">
    <text evidence="11">Belongs to the radical SAM superfamily. MoaA family.</text>
</comment>
<feature type="binding site" evidence="11">
    <location>
        <position position="287"/>
    </location>
    <ligand>
        <name>[4Fe-4S] cluster</name>
        <dbReference type="ChEBI" id="CHEBI:49883"/>
        <label>2</label>
        <note>4Fe-4S-substrate</note>
    </ligand>
</feature>
<dbReference type="InterPro" id="IPR050105">
    <property type="entry name" value="MoCo_biosynth_MoaA/MoaC"/>
</dbReference>
<dbReference type="EC" id="4.1.99.22" evidence="11"/>
<dbReference type="InterPro" id="IPR013485">
    <property type="entry name" value="MoaA_arc"/>
</dbReference>
<keyword evidence="5 11" id="KW-0408">Iron</keyword>
<dbReference type="InterPro" id="IPR058240">
    <property type="entry name" value="rSAM_sf"/>
</dbReference>
<dbReference type="NCBIfam" id="TIGR02668">
    <property type="entry name" value="moaA_archaeal"/>
    <property type="match status" value="1"/>
</dbReference>
<evidence type="ECO:0000313" key="14">
    <source>
        <dbReference type="Proteomes" id="UP000199199"/>
    </source>
</evidence>
<dbReference type="SFLD" id="SFLDG01067">
    <property type="entry name" value="SPASM/twitch_domain_containing"/>
    <property type="match status" value="1"/>
</dbReference>
<dbReference type="CDD" id="cd01335">
    <property type="entry name" value="Radical_SAM"/>
    <property type="match status" value="1"/>
</dbReference>
<evidence type="ECO:0000256" key="11">
    <source>
        <dbReference type="HAMAP-Rule" id="MF_01225"/>
    </source>
</evidence>
<feature type="binding site" evidence="11">
    <location>
        <position position="25"/>
    </location>
    <ligand>
        <name>[4Fe-4S] cluster</name>
        <dbReference type="ChEBI" id="CHEBI:49883"/>
        <label>1</label>
        <note>4Fe-4S-S-AdoMet</note>
    </ligand>
</feature>
<dbReference type="UniPathway" id="UPA00344"/>
<reference evidence="14" key="1">
    <citation type="submission" date="2016-10" db="EMBL/GenBank/DDBJ databases">
        <authorList>
            <person name="Varghese N."/>
            <person name="Submissions S."/>
        </authorList>
    </citation>
    <scope>NUCLEOTIDE SEQUENCE [LARGE SCALE GENOMIC DNA]</scope>
    <source>
        <strain evidence="14">DSM 22427</strain>
    </source>
</reference>
<evidence type="ECO:0000256" key="10">
    <source>
        <dbReference type="ARBA" id="ARBA00048697"/>
    </source>
</evidence>
<dbReference type="GO" id="GO:0005525">
    <property type="term" value="F:GTP binding"/>
    <property type="evidence" value="ECO:0007669"/>
    <property type="project" value="UniProtKB-UniRule"/>
</dbReference>
<feature type="binding site" evidence="11">
    <location>
        <position position="28"/>
    </location>
    <ligand>
        <name>[4Fe-4S] cluster</name>
        <dbReference type="ChEBI" id="CHEBI:49883"/>
        <label>1</label>
        <note>4Fe-4S-S-AdoMet</note>
    </ligand>
</feature>
<keyword evidence="2 11" id="KW-0949">S-adenosyl-L-methionine</keyword>
<comment type="pathway">
    <text evidence="11">Cofactor biosynthesis; molybdopterin biosynthesis.</text>
</comment>
<dbReference type="InterPro" id="IPR010505">
    <property type="entry name" value="MoaA_twitch"/>
</dbReference>
<comment type="cofactor">
    <cofactor evidence="11">
        <name>[4Fe-4S] cluster</name>
        <dbReference type="ChEBI" id="CHEBI:49883"/>
    </cofactor>
    <text evidence="11">Binds 2 [4Fe-4S] clusters. Binds 1 [4Fe-4S] cluster coordinated with 3 cysteines and an exchangeable S-adenosyl-L-methionine and 1 [4Fe-4S] cluster coordinated with 3 cysteines and the GTP-derived substrate.</text>
</comment>
<dbReference type="GO" id="GO:0061798">
    <property type="term" value="F:GTP 3',8'-cyclase activity"/>
    <property type="evidence" value="ECO:0007669"/>
    <property type="project" value="UniProtKB-UniRule"/>
</dbReference>
<evidence type="ECO:0000256" key="7">
    <source>
        <dbReference type="ARBA" id="ARBA00023134"/>
    </source>
</evidence>
<comment type="catalytic activity">
    <reaction evidence="10 11">
        <text>GTP + AH2 + S-adenosyl-L-methionine = (8S)-3',8-cyclo-7,8-dihydroguanosine 5'-triphosphate + 5'-deoxyadenosine + L-methionine + A + H(+)</text>
        <dbReference type="Rhea" id="RHEA:49576"/>
        <dbReference type="ChEBI" id="CHEBI:13193"/>
        <dbReference type="ChEBI" id="CHEBI:15378"/>
        <dbReference type="ChEBI" id="CHEBI:17319"/>
        <dbReference type="ChEBI" id="CHEBI:17499"/>
        <dbReference type="ChEBI" id="CHEBI:37565"/>
        <dbReference type="ChEBI" id="CHEBI:57844"/>
        <dbReference type="ChEBI" id="CHEBI:59789"/>
        <dbReference type="ChEBI" id="CHEBI:131766"/>
        <dbReference type="EC" id="4.1.99.22"/>
    </reaction>
</comment>
<dbReference type="SUPFAM" id="SSF102114">
    <property type="entry name" value="Radical SAM enzymes"/>
    <property type="match status" value="1"/>
</dbReference>
<dbReference type="SFLD" id="SFLDG01383">
    <property type="entry name" value="cyclic_pyranopterin_phosphate"/>
    <property type="match status" value="1"/>
</dbReference>
<keyword evidence="8 11" id="KW-0501">Molybdenum cofactor biosynthesis</keyword>
<feature type="binding site" evidence="11">
    <location>
        <position position="14"/>
    </location>
    <ligand>
        <name>GTP</name>
        <dbReference type="ChEBI" id="CHEBI:37565"/>
    </ligand>
</feature>
<dbReference type="GO" id="GO:1904047">
    <property type="term" value="F:S-adenosyl-L-methionine binding"/>
    <property type="evidence" value="ECO:0007669"/>
    <property type="project" value="UniProtKB-UniRule"/>
</dbReference>
<proteinExistence type="inferred from homology"/>
<dbReference type="InterPro" id="IPR013785">
    <property type="entry name" value="Aldolase_TIM"/>
</dbReference>
<feature type="domain" description="Radical SAM core" evidence="12">
    <location>
        <begin position="5"/>
        <end position="234"/>
    </location>
</feature>
<evidence type="ECO:0000256" key="9">
    <source>
        <dbReference type="ARBA" id="ARBA00023239"/>
    </source>
</evidence>
<dbReference type="PANTHER" id="PTHR22960:SF0">
    <property type="entry name" value="MOLYBDENUM COFACTOR BIOSYNTHESIS PROTEIN 1"/>
    <property type="match status" value="1"/>
</dbReference>
<feature type="binding site" evidence="11">
    <location>
        <position position="72"/>
    </location>
    <ligand>
        <name>S-adenosyl-L-methionine</name>
        <dbReference type="ChEBI" id="CHEBI:59789"/>
    </ligand>
</feature>
<dbReference type="PROSITE" id="PS01305">
    <property type="entry name" value="MOAA_NIFB_PQQE"/>
    <property type="match status" value="1"/>
</dbReference>
<dbReference type="InterPro" id="IPR040064">
    <property type="entry name" value="MoaA-like"/>
</dbReference>
<keyword evidence="7 11" id="KW-0342">GTP-binding</keyword>
<dbReference type="InterPro" id="IPR000385">
    <property type="entry name" value="MoaA_NifB_PqqE_Fe-S-bd_CS"/>
</dbReference>
<evidence type="ECO:0000256" key="4">
    <source>
        <dbReference type="ARBA" id="ARBA00022741"/>
    </source>
</evidence>
<sequence>MLTDEFGRDVTGVRVSLTDRCNFDCVYCHNEGLGDTRGPMDPQDDEMGTDDVVRFLEVAAEFDVDAVKFTGGEPMLRQDLEEIIARTPDSMEVSLTTNGTFLPGRAPDLVEAGLERVNVSQDALDPEDFAAVTKSGAYERVLEGVDAALEAGLDPVKLNMVVFEHTAGYVPGMVDHVAENEGLQLQLIEYMPELTGNPEWAIDIERVHDWLAERADEIEHREMHDRKRYWIAADDAGAETDDAGDETSNESETGRGMVEIVDPVENPTFCANCHRVRVTHDGYLKGCLNRNDDLKPMGEMSKPEIRDAFRDVVEQRVPYYGEYMVRNDDGHWVVNESYLEDGPDTSAAEN</sequence>
<feature type="binding site" evidence="11">
    <location>
        <position position="270"/>
    </location>
    <ligand>
        <name>[4Fe-4S] cluster</name>
        <dbReference type="ChEBI" id="CHEBI:49883"/>
        <label>2</label>
        <note>4Fe-4S-substrate</note>
    </ligand>
</feature>
<evidence type="ECO:0000256" key="2">
    <source>
        <dbReference type="ARBA" id="ARBA00022691"/>
    </source>
</evidence>
<dbReference type="HAMAP" id="MF_01225_A">
    <property type="entry name" value="MoaA_A"/>
    <property type="match status" value="1"/>
</dbReference>
<keyword evidence="3 11" id="KW-0479">Metal-binding</keyword>
<evidence type="ECO:0000256" key="6">
    <source>
        <dbReference type="ARBA" id="ARBA00023014"/>
    </source>
</evidence>
<dbReference type="GO" id="GO:0051539">
    <property type="term" value="F:4 iron, 4 sulfur cluster binding"/>
    <property type="evidence" value="ECO:0007669"/>
    <property type="project" value="UniProtKB-UniRule"/>
</dbReference>
<dbReference type="PROSITE" id="PS51918">
    <property type="entry name" value="RADICAL_SAM"/>
    <property type="match status" value="1"/>
</dbReference>
<comment type="function">
    <text evidence="11">Catalyzes the cyclization of GTP to (8S)-3',8-cyclo-7,8-dihydroguanosine 5'-triphosphate.</text>
</comment>
<feature type="binding site" evidence="11">
    <location>
        <position position="21"/>
    </location>
    <ligand>
        <name>[4Fe-4S] cluster</name>
        <dbReference type="ChEBI" id="CHEBI:49883"/>
        <label>1</label>
        <note>4Fe-4S-S-AdoMet</note>
    </ligand>
</feature>
<dbReference type="InterPro" id="IPR006638">
    <property type="entry name" value="Elp3/MiaA/NifB-like_rSAM"/>
</dbReference>
<keyword evidence="6 11" id="KW-0411">Iron-sulfur</keyword>
<gene>
    <name evidence="11" type="primary">moaA</name>
    <name evidence="13" type="ORF">SAMN04488556_1500</name>
</gene>
<protein>
    <recommendedName>
        <fullName evidence="11">Probable GTP 3',8-cyclase</fullName>
        <ecNumber evidence="11">4.1.99.22</ecNumber>
    </recommendedName>
    <alternativeName>
        <fullName evidence="11">Molybdenum cofactor biosynthesis protein A</fullName>
    </alternativeName>
</protein>
<dbReference type="Pfam" id="PF06463">
    <property type="entry name" value="Mob_synth_C"/>
    <property type="match status" value="1"/>
</dbReference>
<dbReference type="Pfam" id="PF04055">
    <property type="entry name" value="Radical_SAM"/>
    <property type="match status" value="1"/>
</dbReference>
<feature type="binding site" evidence="11">
    <location>
        <begin position="275"/>
        <end position="277"/>
    </location>
    <ligand>
        <name>GTP</name>
        <dbReference type="ChEBI" id="CHEBI:37565"/>
    </ligand>
</feature>
<keyword evidence="1 11" id="KW-0004">4Fe-4S</keyword>
<dbReference type="SFLD" id="SFLDS00029">
    <property type="entry name" value="Radical_SAM"/>
    <property type="match status" value="1"/>
</dbReference>
<feature type="binding site" evidence="11">
    <location>
        <position position="27"/>
    </location>
    <ligand>
        <name>S-adenosyl-L-methionine</name>
        <dbReference type="ChEBI" id="CHEBI:59789"/>
    </ligand>
</feature>
<dbReference type="GO" id="GO:0061799">
    <property type="term" value="F:cyclic pyranopterin monophosphate synthase activity"/>
    <property type="evidence" value="ECO:0007669"/>
    <property type="project" value="TreeGrafter"/>
</dbReference>
<feature type="binding site" evidence="11">
    <location>
        <position position="120"/>
    </location>
    <ligand>
        <name>S-adenosyl-L-methionine</name>
        <dbReference type="ChEBI" id="CHEBI:59789"/>
    </ligand>
</feature>
<dbReference type="Gene3D" id="3.20.20.70">
    <property type="entry name" value="Aldolase class I"/>
    <property type="match status" value="1"/>
</dbReference>
<evidence type="ECO:0000256" key="8">
    <source>
        <dbReference type="ARBA" id="ARBA00023150"/>
    </source>
</evidence>
<dbReference type="Proteomes" id="UP000199199">
    <property type="component" value="Unassembled WGS sequence"/>
</dbReference>
<dbReference type="AlphaFoldDB" id="A0A1I6QSG2"/>
<dbReference type="NCBIfam" id="NF001199">
    <property type="entry name" value="PRK00164.2-1"/>
    <property type="match status" value="1"/>
</dbReference>
<dbReference type="SMART" id="SM00729">
    <property type="entry name" value="Elp3"/>
    <property type="match status" value="1"/>
</dbReference>
<dbReference type="GO" id="GO:0046872">
    <property type="term" value="F:metal ion binding"/>
    <property type="evidence" value="ECO:0007669"/>
    <property type="project" value="UniProtKB-KW"/>
</dbReference>
<feature type="binding site" evidence="11">
    <location>
        <position position="273"/>
    </location>
    <ligand>
        <name>[4Fe-4S] cluster</name>
        <dbReference type="ChEBI" id="CHEBI:49883"/>
        <label>2</label>
        <note>4Fe-4S-substrate</note>
    </ligand>
</feature>
<evidence type="ECO:0000256" key="1">
    <source>
        <dbReference type="ARBA" id="ARBA00022485"/>
    </source>
</evidence>
<comment type="caution">
    <text evidence="11">Lacks conserved residue(s) required for the propagation of feature annotation.</text>
</comment>
<dbReference type="RefSeq" id="WP_092903113.1">
    <property type="nucleotide sequence ID" value="NZ_FOZS01000001.1"/>
</dbReference>
<keyword evidence="9 11" id="KW-0456">Lyase</keyword>
<name>A0A1I6QSG2_9EURY</name>
<dbReference type="InterPro" id="IPR007197">
    <property type="entry name" value="rSAM"/>
</dbReference>
<evidence type="ECO:0000256" key="5">
    <source>
        <dbReference type="ARBA" id="ARBA00023004"/>
    </source>
</evidence>
<evidence type="ECO:0000313" key="13">
    <source>
        <dbReference type="EMBL" id="SFS55252.1"/>
    </source>
</evidence>